<dbReference type="Proteomes" id="UP000472273">
    <property type="component" value="Unplaced"/>
</dbReference>
<reference evidence="5" key="1">
    <citation type="submission" date="2025-08" db="UniProtKB">
        <authorList>
            <consortium name="Ensembl"/>
        </authorList>
    </citation>
    <scope>IDENTIFICATION</scope>
</reference>
<dbReference type="SUPFAM" id="SSF160369">
    <property type="entry name" value="Ribosomal protein L10-like"/>
    <property type="match status" value="1"/>
</dbReference>
<evidence type="ECO:0000313" key="5">
    <source>
        <dbReference type="Ensembl" id="ENSPTXP00000021939.1"/>
    </source>
</evidence>
<evidence type="ECO:0000256" key="2">
    <source>
        <dbReference type="ARBA" id="ARBA00035707"/>
    </source>
</evidence>
<keyword evidence="6" id="KW-1185">Reference proteome</keyword>
<feature type="region of interest" description="Disordered" evidence="4">
    <location>
        <begin position="17"/>
        <end position="36"/>
    </location>
</feature>
<organism evidence="5 6">
    <name type="scientific">Pseudonaja textilis</name>
    <name type="common">Eastern brown snake</name>
    <dbReference type="NCBI Taxonomy" id="8673"/>
    <lineage>
        <taxon>Eukaryota</taxon>
        <taxon>Metazoa</taxon>
        <taxon>Chordata</taxon>
        <taxon>Craniata</taxon>
        <taxon>Vertebrata</taxon>
        <taxon>Euteleostomi</taxon>
        <taxon>Lepidosauria</taxon>
        <taxon>Squamata</taxon>
        <taxon>Bifurcata</taxon>
        <taxon>Unidentata</taxon>
        <taxon>Episquamata</taxon>
        <taxon>Toxicofera</taxon>
        <taxon>Serpentes</taxon>
        <taxon>Colubroidea</taxon>
        <taxon>Elapidae</taxon>
        <taxon>Hydrophiinae</taxon>
        <taxon>Pseudonaja</taxon>
    </lineage>
</organism>
<dbReference type="AlphaFoldDB" id="A0A670ZEL6"/>
<dbReference type="InterPro" id="IPR047865">
    <property type="entry name" value="Ribosomal_uL10_bac_type"/>
</dbReference>
<proteinExistence type="inferred from homology"/>
<evidence type="ECO:0000256" key="4">
    <source>
        <dbReference type="SAM" id="MobiDB-lite"/>
    </source>
</evidence>
<dbReference type="PANTHER" id="PTHR11560">
    <property type="entry name" value="39S RIBOSOMAL PROTEIN L10, MITOCHONDRIAL"/>
    <property type="match status" value="1"/>
</dbReference>
<dbReference type="InterPro" id="IPR043141">
    <property type="entry name" value="Ribosomal_uL10-like_sf"/>
</dbReference>
<accession>A0A670ZEL6</accession>
<protein>
    <recommendedName>
        <fullName evidence="2">Large ribosomal subunit protein uL10m</fullName>
    </recommendedName>
    <alternativeName>
        <fullName evidence="3">39S ribosomal protein L10, mitochondrial</fullName>
    </alternativeName>
</protein>
<evidence type="ECO:0000313" key="6">
    <source>
        <dbReference type="Proteomes" id="UP000472273"/>
    </source>
</evidence>
<reference evidence="5" key="2">
    <citation type="submission" date="2025-09" db="UniProtKB">
        <authorList>
            <consortium name="Ensembl"/>
        </authorList>
    </citation>
    <scope>IDENTIFICATION</scope>
</reference>
<comment type="similarity">
    <text evidence="1">Belongs to the universal ribosomal protein uL10 family.</text>
</comment>
<evidence type="ECO:0000256" key="3">
    <source>
        <dbReference type="ARBA" id="ARBA00035716"/>
    </source>
</evidence>
<dbReference type="Gene3D" id="3.30.70.1730">
    <property type="match status" value="1"/>
</dbReference>
<evidence type="ECO:0000256" key="1">
    <source>
        <dbReference type="ARBA" id="ARBA00008889"/>
    </source>
</evidence>
<name>A0A670ZEL6_PSETE</name>
<sequence length="273" mass="30796">MLGECWESEGIWTVVGGEDSSAHKEKGRGKRRDGWRSSILLQAPQKAATAQLLPFPTKKTSRHGGATGPVEGMHIMKEKLTAVTEHILPKPLTSETYVNPPVILPKEETGYERLLWHQVKQIFLDNKMIIVHRLQKYNIHKNLLPLFVERNFLLVSMETRAWETLHILKRFGTTVLGACINNVILSQQGFVNFAKLPSIITAQGESAGFFSVMTSHTSRLLQRGFVHLCSLLVLYVQQENEKVEEKPDGNISYTGSSLILQCKITMFILLYAL</sequence>
<dbReference type="GeneTree" id="ENSGT00940000172406"/>
<dbReference type="Ensembl" id="ENSPTXT00000022612.1">
    <property type="protein sequence ID" value="ENSPTXP00000021939.1"/>
    <property type="gene ID" value="ENSPTXG00000015129.1"/>
</dbReference>